<reference evidence="5 6" key="1">
    <citation type="journal article" date="2016" name="Nat. Commun.">
        <title>Thousands of microbial genomes shed light on interconnected biogeochemical processes in an aquifer system.</title>
        <authorList>
            <person name="Anantharaman K."/>
            <person name="Brown C.T."/>
            <person name="Hug L.A."/>
            <person name="Sharon I."/>
            <person name="Castelle C.J."/>
            <person name="Probst A.J."/>
            <person name="Thomas B.C."/>
            <person name="Singh A."/>
            <person name="Wilkins M.J."/>
            <person name="Karaoz U."/>
            <person name="Brodie E.L."/>
            <person name="Williams K.H."/>
            <person name="Hubbard S.S."/>
            <person name="Banfield J.F."/>
        </authorList>
    </citation>
    <scope>NUCLEOTIDE SEQUENCE [LARGE SCALE GENOMIC DNA]</scope>
</reference>
<accession>A0A1G2CEP0</accession>
<keyword evidence="2" id="KW-0812">Transmembrane</keyword>
<protein>
    <recommendedName>
        <fullName evidence="4">TPM domain-containing protein</fullName>
    </recommendedName>
</protein>
<sequence>MRRKAAVILAGAALAVLAAVEISLGATFPAKAPGMVTDAAGIIAPDQEAAIEQAVRDYERKTSIEIAVVTVRSLEGLAPEDYAQELGTKWGVGKRGRDNGVLLLLAVAERKIRIHTGYGIEPDLTDAAAGRIIKEKMAPLLKKGSEDWGAGLAVGVQGIIAGLGEKPYGARLEERNKPKQASDAQPASDVGSALVVLLVVLGVVVIAIIVAVAAGSSSSSSRSSSRSGRSSPSRSSRRSRDDDDDDDGGTLTGIVIGSLLSGGGSGSSSSGGGWSSGSSGGGGFGFGGGGFGGGGASGDF</sequence>
<comment type="caution">
    <text evidence="5">The sequence shown here is derived from an EMBL/GenBank/DDBJ whole genome shotgun (WGS) entry which is preliminary data.</text>
</comment>
<dbReference type="InterPro" id="IPR007621">
    <property type="entry name" value="TPM_dom"/>
</dbReference>
<dbReference type="PANTHER" id="PTHR30373:SF2">
    <property type="entry name" value="UPF0603 PROTEIN YGCG"/>
    <property type="match status" value="1"/>
</dbReference>
<keyword evidence="2" id="KW-0472">Membrane</keyword>
<feature type="chain" id="PRO_5009582291" description="TPM domain-containing protein" evidence="3">
    <location>
        <begin position="19"/>
        <end position="300"/>
    </location>
</feature>
<organism evidence="5 6">
    <name type="scientific">Candidatus Liptonbacteria bacterium RIFCSPHIGHO2_12_FULL_60_13</name>
    <dbReference type="NCBI Taxonomy" id="1798648"/>
    <lineage>
        <taxon>Bacteria</taxon>
        <taxon>Candidatus Liptoniibacteriota</taxon>
    </lineage>
</organism>
<name>A0A1G2CEP0_9BACT</name>
<evidence type="ECO:0000313" key="5">
    <source>
        <dbReference type="EMBL" id="OGY98897.1"/>
    </source>
</evidence>
<dbReference type="AlphaFoldDB" id="A0A1G2CEP0"/>
<feature type="domain" description="TPM" evidence="4">
    <location>
        <begin position="36"/>
        <end position="161"/>
    </location>
</feature>
<feature type="compositionally biased region" description="Gly residues" evidence="1">
    <location>
        <begin position="260"/>
        <end position="279"/>
    </location>
</feature>
<evidence type="ECO:0000256" key="1">
    <source>
        <dbReference type="SAM" id="MobiDB-lite"/>
    </source>
</evidence>
<keyword evidence="3" id="KW-0732">Signal</keyword>
<dbReference type="Proteomes" id="UP000178796">
    <property type="component" value="Unassembled WGS sequence"/>
</dbReference>
<evidence type="ECO:0000313" key="6">
    <source>
        <dbReference type="Proteomes" id="UP000178796"/>
    </source>
</evidence>
<feature type="signal peptide" evidence="3">
    <location>
        <begin position="1"/>
        <end position="18"/>
    </location>
</feature>
<feature type="region of interest" description="Disordered" evidence="1">
    <location>
        <begin position="217"/>
        <end position="279"/>
    </location>
</feature>
<dbReference type="EMBL" id="MHKY01000023">
    <property type="protein sequence ID" value="OGY98897.1"/>
    <property type="molecule type" value="Genomic_DNA"/>
</dbReference>
<gene>
    <name evidence="5" type="ORF">A3E09_02040</name>
</gene>
<evidence type="ECO:0000259" key="4">
    <source>
        <dbReference type="Pfam" id="PF04536"/>
    </source>
</evidence>
<feature type="transmembrane region" description="Helical" evidence="2">
    <location>
        <begin position="190"/>
        <end position="214"/>
    </location>
</feature>
<proteinExistence type="predicted"/>
<keyword evidence="2" id="KW-1133">Transmembrane helix</keyword>
<dbReference type="Gene3D" id="3.10.310.50">
    <property type="match status" value="1"/>
</dbReference>
<evidence type="ECO:0000256" key="2">
    <source>
        <dbReference type="SAM" id="Phobius"/>
    </source>
</evidence>
<feature type="compositionally biased region" description="Low complexity" evidence="1">
    <location>
        <begin position="217"/>
        <end position="234"/>
    </location>
</feature>
<dbReference type="Pfam" id="PF04536">
    <property type="entry name" value="TPM_phosphatase"/>
    <property type="match status" value="1"/>
</dbReference>
<dbReference type="PANTHER" id="PTHR30373">
    <property type="entry name" value="UPF0603 PROTEIN YGCG"/>
    <property type="match status" value="1"/>
</dbReference>
<evidence type="ECO:0000256" key="3">
    <source>
        <dbReference type="SAM" id="SignalP"/>
    </source>
</evidence>